<organism evidence="7 8">
    <name type="scientific">Penicillium steckii</name>
    <dbReference type="NCBI Taxonomy" id="303698"/>
    <lineage>
        <taxon>Eukaryota</taxon>
        <taxon>Fungi</taxon>
        <taxon>Dikarya</taxon>
        <taxon>Ascomycota</taxon>
        <taxon>Pezizomycotina</taxon>
        <taxon>Eurotiomycetes</taxon>
        <taxon>Eurotiomycetidae</taxon>
        <taxon>Eurotiales</taxon>
        <taxon>Aspergillaceae</taxon>
        <taxon>Penicillium</taxon>
    </lineage>
</organism>
<dbReference type="OrthoDB" id="66881at2759"/>
<dbReference type="Proteomes" id="UP000191285">
    <property type="component" value="Unassembled WGS sequence"/>
</dbReference>
<keyword evidence="5" id="KW-0560">Oxidoreductase</keyword>
<evidence type="ECO:0000256" key="2">
    <source>
        <dbReference type="ARBA" id="ARBA00022630"/>
    </source>
</evidence>
<dbReference type="EMBL" id="MLKD01000025">
    <property type="protein sequence ID" value="OQE16109.1"/>
    <property type="molecule type" value="Genomic_DNA"/>
</dbReference>
<keyword evidence="8" id="KW-1185">Reference proteome</keyword>
<dbReference type="Gene3D" id="3.50.50.60">
    <property type="entry name" value="FAD/NAD(P)-binding domain"/>
    <property type="match status" value="3"/>
</dbReference>
<dbReference type="AlphaFoldDB" id="A0A1V6SR17"/>
<sequence>MNGHANGSATAAPTDFDVIIVGAGISGINAAYRVQDQCPGFSYALLEARDDLGGTWDLFKYPGIRSDSDLFTFGFAFNQWNRSNPIAEGSAIKSYVRDTAEKFGIARNIRYRHRLNSADWSSAENVWNLNVDADGAQTTFRARFVIFGTGYYNYHKPLEAKIPNLKDFQGTVVHPQFWPEDLDYNGKKVVIIGSGATAITLLPNLAQKADRVTMLQRSPTYILSLPNRSNSRWLAYLLPSSLYQRLQRFIWIYTSRLFFLFCQRFPNFSRWILKQNVSRQLPSHISYDPHFKPRYNPWDQRLCVSPDGDFFQCLRRGKADVRTDTIKTITKRGITLKSGENLDADIIITATGLQLQIAGGSALSVDGKKLDIGDKYLWNGVMLQDLPNASFMIGYTNASWTLGADATAQFITRLLRTMQERKLVSATPRMGQNEEKHIEERPLLNLNSTYVTVASKHLPMAGDRGPWQPRDHYMKDIKFATKGDLDTGMDFAKGDLQLRPKIA</sequence>
<proteinExistence type="predicted"/>
<protein>
    <recommendedName>
        <fullName evidence="9">FAD/NAD(P)-binding domain-containing protein</fullName>
    </recommendedName>
</protein>
<dbReference type="STRING" id="303698.A0A1V6SR17"/>
<dbReference type="PANTHER" id="PTHR43872">
    <property type="entry name" value="MONOOXYGENASE, PUTATIVE (AFU_ORTHOLOGUE AFUA_8G02570)-RELATED"/>
    <property type="match status" value="1"/>
</dbReference>
<keyword evidence="6" id="KW-0503">Monooxygenase</keyword>
<dbReference type="GO" id="GO:0050660">
    <property type="term" value="F:flavin adenine dinucleotide binding"/>
    <property type="evidence" value="ECO:0007669"/>
    <property type="project" value="InterPro"/>
</dbReference>
<evidence type="ECO:0000256" key="6">
    <source>
        <dbReference type="ARBA" id="ARBA00023033"/>
    </source>
</evidence>
<evidence type="ECO:0000256" key="3">
    <source>
        <dbReference type="ARBA" id="ARBA00022827"/>
    </source>
</evidence>
<evidence type="ECO:0000256" key="5">
    <source>
        <dbReference type="ARBA" id="ARBA00023002"/>
    </source>
</evidence>
<comment type="caution">
    <text evidence="7">The sequence shown here is derived from an EMBL/GenBank/DDBJ whole genome shotgun (WGS) entry which is preliminary data.</text>
</comment>
<comment type="cofactor">
    <cofactor evidence="1">
        <name>FAD</name>
        <dbReference type="ChEBI" id="CHEBI:57692"/>
    </cofactor>
</comment>
<evidence type="ECO:0008006" key="9">
    <source>
        <dbReference type="Google" id="ProtNLM"/>
    </source>
</evidence>
<keyword evidence="2" id="KW-0285">Flavoprotein</keyword>
<reference evidence="8" key="1">
    <citation type="journal article" date="2017" name="Nat. Microbiol.">
        <title>Global analysis of biosynthetic gene clusters reveals vast potential of secondary metabolite production in Penicillium species.</title>
        <authorList>
            <person name="Nielsen J.C."/>
            <person name="Grijseels S."/>
            <person name="Prigent S."/>
            <person name="Ji B."/>
            <person name="Dainat J."/>
            <person name="Nielsen K.F."/>
            <person name="Frisvad J.C."/>
            <person name="Workman M."/>
            <person name="Nielsen J."/>
        </authorList>
    </citation>
    <scope>NUCLEOTIDE SEQUENCE [LARGE SCALE GENOMIC DNA]</scope>
    <source>
        <strain evidence="8">IBT 24891</strain>
    </source>
</reference>
<evidence type="ECO:0000256" key="1">
    <source>
        <dbReference type="ARBA" id="ARBA00001974"/>
    </source>
</evidence>
<dbReference type="Pfam" id="PF13450">
    <property type="entry name" value="NAD_binding_8"/>
    <property type="match status" value="1"/>
</dbReference>
<evidence type="ECO:0000256" key="4">
    <source>
        <dbReference type="ARBA" id="ARBA00022857"/>
    </source>
</evidence>
<dbReference type="InterPro" id="IPR020946">
    <property type="entry name" value="Flavin_mOase-like"/>
</dbReference>
<dbReference type="InterPro" id="IPR051820">
    <property type="entry name" value="FAD-binding_MO"/>
</dbReference>
<name>A0A1V6SR17_9EURO</name>
<evidence type="ECO:0000313" key="7">
    <source>
        <dbReference type="EMBL" id="OQE16109.1"/>
    </source>
</evidence>
<dbReference type="InterPro" id="IPR036188">
    <property type="entry name" value="FAD/NAD-bd_sf"/>
</dbReference>
<keyword evidence="3" id="KW-0274">FAD</keyword>
<dbReference type="PANTHER" id="PTHR43872:SF1">
    <property type="entry name" value="MONOOXYGENASE, PUTATIVE (AFU_ORTHOLOGUE AFUA_8G02570)-RELATED"/>
    <property type="match status" value="1"/>
</dbReference>
<keyword evidence="4" id="KW-0521">NADP</keyword>
<dbReference type="GO" id="GO:0004499">
    <property type="term" value="F:N,N-dimethylaniline monooxygenase activity"/>
    <property type="evidence" value="ECO:0007669"/>
    <property type="project" value="InterPro"/>
</dbReference>
<dbReference type="FunFam" id="3.50.50.60:FF:000228">
    <property type="entry name" value="FAD-containing monooxygenase EthA"/>
    <property type="match status" value="1"/>
</dbReference>
<dbReference type="GO" id="GO:0050661">
    <property type="term" value="F:NADP binding"/>
    <property type="evidence" value="ECO:0007669"/>
    <property type="project" value="InterPro"/>
</dbReference>
<accession>A0A1V6SR17</accession>
<dbReference type="SUPFAM" id="SSF51905">
    <property type="entry name" value="FAD/NAD(P)-binding domain"/>
    <property type="match status" value="1"/>
</dbReference>
<evidence type="ECO:0000313" key="8">
    <source>
        <dbReference type="Proteomes" id="UP000191285"/>
    </source>
</evidence>
<gene>
    <name evidence="7" type="ORF">PENSTE_c025G02330</name>
</gene>
<dbReference type="Pfam" id="PF00743">
    <property type="entry name" value="FMO-like"/>
    <property type="match status" value="1"/>
</dbReference>